<accession>A0A9E8KRE4</accession>
<gene>
    <name evidence="2" type="ORF">NNL22_06695</name>
</gene>
<dbReference type="PANTHER" id="PTHR43433">
    <property type="entry name" value="HYDROLASE, ALPHA/BETA FOLD FAMILY PROTEIN"/>
    <property type="match status" value="1"/>
</dbReference>
<keyword evidence="2" id="KW-0378">Hydrolase</keyword>
<dbReference type="EMBL" id="CP101527">
    <property type="protein sequence ID" value="UZW76265.1"/>
    <property type="molecule type" value="Genomic_DNA"/>
</dbReference>
<dbReference type="SUPFAM" id="SSF53474">
    <property type="entry name" value="alpha/beta-Hydrolases"/>
    <property type="match status" value="1"/>
</dbReference>
<organism evidence="2 3">
    <name type="scientific">Alkalimarinus sediminis</name>
    <dbReference type="NCBI Taxonomy" id="1632866"/>
    <lineage>
        <taxon>Bacteria</taxon>
        <taxon>Pseudomonadati</taxon>
        <taxon>Pseudomonadota</taxon>
        <taxon>Gammaproteobacteria</taxon>
        <taxon>Alteromonadales</taxon>
        <taxon>Alteromonadaceae</taxon>
        <taxon>Alkalimarinus</taxon>
    </lineage>
</organism>
<dbReference type="Proteomes" id="UP001164472">
    <property type="component" value="Chromosome"/>
</dbReference>
<evidence type="ECO:0000313" key="3">
    <source>
        <dbReference type="Proteomes" id="UP001164472"/>
    </source>
</evidence>
<feature type="domain" description="AB hydrolase-1" evidence="1">
    <location>
        <begin position="41"/>
        <end position="293"/>
    </location>
</feature>
<dbReference type="PANTHER" id="PTHR43433:SF5">
    <property type="entry name" value="AB HYDROLASE-1 DOMAIN-CONTAINING PROTEIN"/>
    <property type="match status" value="1"/>
</dbReference>
<evidence type="ECO:0000313" key="2">
    <source>
        <dbReference type="EMBL" id="UZW76265.1"/>
    </source>
</evidence>
<dbReference type="InterPro" id="IPR050471">
    <property type="entry name" value="AB_hydrolase"/>
</dbReference>
<sequence length="315" mass="34886">MENNNSKQMNESSKCPPKQQFIQAKGLEFCVEERGDPDGEAIIFIMGLACQMTHWPEALLNGLVEQGYRVIRFDNRDIGLSEKIKSTHIVDTRRAYISYKLGFHPAANYTLHNMANDTANILQALSIESAHIVGASMGGMIGQLLAAHHPDMVKSLTTIMSSTNSPRLPFPELNLMIKLSAVGRGRNDKASVLKRWKGFWKSVQSPDYPTPTKDIMALIEANYERNYSPGGTIRQIQAMLATGSLEKYIGDIAAPTLVIHGSRDPLLKPACGKAISRHVKNARFELIKGMGHDLPKQLIPEFINLIDGHIKQCAP</sequence>
<dbReference type="AlphaFoldDB" id="A0A9E8KRE4"/>
<evidence type="ECO:0000259" key="1">
    <source>
        <dbReference type="Pfam" id="PF00561"/>
    </source>
</evidence>
<dbReference type="InterPro" id="IPR029058">
    <property type="entry name" value="AB_hydrolase_fold"/>
</dbReference>
<proteinExistence type="predicted"/>
<dbReference type="InterPro" id="IPR000073">
    <property type="entry name" value="AB_hydrolase_1"/>
</dbReference>
<dbReference type="GO" id="GO:0004806">
    <property type="term" value="F:triacylglycerol lipase activity"/>
    <property type="evidence" value="ECO:0007669"/>
    <property type="project" value="TreeGrafter"/>
</dbReference>
<dbReference type="KEGG" id="asem:NNL22_06695"/>
<dbReference type="GO" id="GO:0046503">
    <property type="term" value="P:glycerolipid catabolic process"/>
    <property type="evidence" value="ECO:0007669"/>
    <property type="project" value="TreeGrafter"/>
</dbReference>
<protein>
    <submittedName>
        <fullName evidence="2">Alpha/beta fold hydrolase</fullName>
    </submittedName>
</protein>
<dbReference type="RefSeq" id="WP_251812099.1">
    <property type="nucleotide sequence ID" value="NZ_CP101527.1"/>
</dbReference>
<dbReference type="Pfam" id="PF00561">
    <property type="entry name" value="Abhydrolase_1"/>
    <property type="match status" value="1"/>
</dbReference>
<keyword evidence="3" id="KW-1185">Reference proteome</keyword>
<name>A0A9E8KRE4_9ALTE</name>
<reference evidence="2" key="1">
    <citation type="submission" date="2022-07" db="EMBL/GenBank/DDBJ databases">
        <title>Alkalimarinus sp. nov., isolated from gut of a Alitta virens.</title>
        <authorList>
            <person name="Yang A.I."/>
            <person name="Shin N.-R."/>
        </authorList>
    </citation>
    <scope>NUCLEOTIDE SEQUENCE</scope>
    <source>
        <strain evidence="2">FA028</strain>
    </source>
</reference>
<dbReference type="Gene3D" id="3.40.50.1820">
    <property type="entry name" value="alpha/beta hydrolase"/>
    <property type="match status" value="1"/>
</dbReference>